<dbReference type="EMBL" id="BMAV01016802">
    <property type="protein sequence ID" value="GFY67883.1"/>
    <property type="molecule type" value="Genomic_DNA"/>
</dbReference>
<proteinExistence type="predicted"/>
<gene>
    <name evidence="1" type="ORF">TNIN_366351</name>
</gene>
<dbReference type="AlphaFoldDB" id="A0A8X6Y8X9"/>
<evidence type="ECO:0000313" key="1">
    <source>
        <dbReference type="EMBL" id="GFY67883.1"/>
    </source>
</evidence>
<protein>
    <submittedName>
        <fullName evidence="1">Uncharacterized protein</fullName>
    </submittedName>
</protein>
<reference evidence="1" key="1">
    <citation type="submission" date="2020-08" db="EMBL/GenBank/DDBJ databases">
        <title>Multicomponent nature underlies the extraordinary mechanical properties of spider dragline silk.</title>
        <authorList>
            <person name="Kono N."/>
            <person name="Nakamura H."/>
            <person name="Mori M."/>
            <person name="Yoshida Y."/>
            <person name="Ohtoshi R."/>
            <person name="Malay A.D."/>
            <person name="Moran D.A.P."/>
            <person name="Tomita M."/>
            <person name="Numata K."/>
            <person name="Arakawa K."/>
        </authorList>
    </citation>
    <scope>NUCLEOTIDE SEQUENCE</scope>
</reference>
<sequence>MSTDHSNQVSTATKTSEILVLVITGLISPSGSNILAIVEITDFFVTLRLSQFEVMGEILKAKESGCGFYKSPRVLISVEEVYESGNSKGLLADHLWSSFPAPFSIETSWEFSSRF</sequence>
<name>A0A8X6Y8X9_9ARAC</name>
<dbReference type="Proteomes" id="UP000886998">
    <property type="component" value="Unassembled WGS sequence"/>
</dbReference>
<organism evidence="1 2">
    <name type="scientific">Trichonephila inaurata madagascariensis</name>
    <dbReference type="NCBI Taxonomy" id="2747483"/>
    <lineage>
        <taxon>Eukaryota</taxon>
        <taxon>Metazoa</taxon>
        <taxon>Ecdysozoa</taxon>
        <taxon>Arthropoda</taxon>
        <taxon>Chelicerata</taxon>
        <taxon>Arachnida</taxon>
        <taxon>Araneae</taxon>
        <taxon>Araneomorphae</taxon>
        <taxon>Entelegynae</taxon>
        <taxon>Araneoidea</taxon>
        <taxon>Nephilidae</taxon>
        <taxon>Trichonephila</taxon>
        <taxon>Trichonephila inaurata</taxon>
    </lineage>
</organism>
<evidence type="ECO:0000313" key="2">
    <source>
        <dbReference type="Proteomes" id="UP000886998"/>
    </source>
</evidence>
<comment type="caution">
    <text evidence="1">The sequence shown here is derived from an EMBL/GenBank/DDBJ whole genome shotgun (WGS) entry which is preliminary data.</text>
</comment>
<keyword evidence="2" id="KW-1185">Reference proteome</keyword>
<accession>A0A8X6Y8X9</accession>